<evidence type="ECO:0000313" key="5">
    <source>
        <dbReference type="EMBL" id="WND05397.1"/>
    </source>
</evidence>
<evidence type="ECO:0000256" key="2">
    <source>
        <dbReference type="ARBA" id="ARBA00023235"/>
    </source>
</evidence>
<dbReference type="EMBL" id="CP134206">
    <property type="protein sequence ID" value="WND05397.1"/>
    <property type="molecule type" value="Genomic_DNA"/>
</dbReference>
<dbReference type="PANTHER" id="PTHR13774:SF17">
    <property type="entry name" value="PHENAZINE BIOSYNTHESIS-LIKE DOMAIN-CONTAINING PROTEIN"/>
    <property type="match status" value="1"/>
</dbReference>
<dbReference type="GO" id="GO:0005737">
    <property type="term" value="C:cytoplasm"/>
    <property type="evidence" value="ECO:0007669"/>
    <property type="project" value="TreeGrafter"/>
</dbReference>
<comment type="similarity">
    <text evidence="1">Belongs to the PhzF family.</text>
</comment>
<dbReference type="PANTHER" id="PTHR13774">
    <property type="entry name" value="PHENAZINE BIOSYNTHESIS PROTEIN"/>
    <property type="match status" value="1"/>
</dbReference>
<dbReference type="PIRSF" id="PIRSF016184">
    <property type="entry name" value="PhzC_PhzF"/>
    <property type="match status" value="1"/>
</dbReference>
<evidence type="ECO:0000313" key="6">
    <source>
        <dbReference type="Proteomes" id="UP000185674"/>
    </source>
</evidence>
<name>A0A1P8EIB4_9GAMM</name>
<organism evidence="4 6">
    <name type="scientific">Acinetobacter soli</name>
    <dbReference type="NCBI Taxonomy" id="487316"/>
    <lineage>
        <taxon>Bacteria</taxon>
        <taxon>Pseudomonadati</taxon>
        <taxon>Pseudomonadota</taxon>
        <taxon>Gammaproteobacteria</taxon>
        <taxon>Moraxellales</taxon>
        <taxon>Moraxellaceae</taxon>
        <taxon>Acinetobacter</taxon>
    </lineage>
</organism>
<reference evidence="4 6" key="1">
    <citation type="submission" date="2016-08" db="EMBL/GenBank/DDBJ databases">
        <title>Complete genome sequence of Acinetobacter baylyi strain GFJ2.</title>
        <authorList>
            <person name="Tabata M."/>
            <person name="Kuboki S."/>
            <person name="Gibu N."/>
            <person name="Kinouchi Y."/>
            <person name="Vangnai A."/>
            <person name="Kasai D."/>
            <person name="Fukuda M."/>
        </authorList>
    </citation>
    <scope>NUCLEOTIDE SEQUENCE [LARGE SCALE GENOMIC DNA]</scope>
    <source>
        <strain evidence="4 6">GFJ2</strain>
    </source>
</reference>
<dbReference type="InterPro" id="IPR003719">
    <property type="entry name" value="Phenazine_PhzF-like"/>
</dbReference>
<evidence type="ECO:0000313" key="4">
    <source>
        <dbReference type="EMBL" id="APV35939.1"/>
    </source>
</evidence>
<evidence type="ECO:0000256" key="1">
    <source>
        <dbReference type="ARBA" id="ARBA00008270"/>
    </source>
</evidence>
<dbReference type="GO" id="GO:0016853">
    <property type="term" value="F:isomerase activity"/>
    <property type="evidence" value="ECO:0007669"/>
    <property type="project" value="UniProtKB-KW"/>
</dbReference>
<accession>A0A1P8EIB4</accession>
<dbReference type="Proteomes" id="UP000185674">
    <property type="component" value="Chromosome"/>
</dbReference>
<keyword evidence="2" id="KW-0413">Isomerase</keyword>
<dbReference type="KEGG" id="asol:BEN76_07860"/>
<dbReference type="EMBL" id="CP016896">
    <property type="protein sequence ID" value="APV35939.1"/>
    <property type="molecule type" value="Genomic_DNA"/>
</dbReference>
<proteinExistence type="inferred from homology"/>
<feature type="active site" evidence="3">
    <location>
        <position position="44"/>
    </location>
</feature>
<protein>
    <submittedName>
        <fullName evidence="4">Phenazine biosynthesis protein PhzF</fullName>
    </submittedName>
    <submittedName>
        <fullName evidence="5">PhzF family phenazine biosynthesis protein</fullName>
    </submittedName>
</protein>
<dbReference type="SUPFAM" id="SSF54506">
    <property type="entry name" value="Diaminopimelate epimerase-like"/>
    <property type="match status" value="1"/>
</dbReference>
<evidence type="ECO:0000256" key="3">
    <source>
        <dbReference type="PIRSR" id="PIRSR016184-1"/>
    </source>
</evidence>
<gene>
    <name evidence="4" type="ORF">BEN76_07860</name>
    <name evidence="5" type="ORF">RHP80_14585</name>
</gene>
<reference evidence="5" key="2">
    <citation type="submission" date="2023-09" db="EMBL/GenBank/DDBJ databases">
        <title>Acinetobacter soli.</title>
        <authorList>
            <person name="Kim B."/>
            <person name="Kim D."/>
            <person name="Park D."/>
        </authorList>
    </citation>
    <scope>NUCLEOTIDE SEQUENCE</scope>
    <source>
        <strain evidence="5">2023.05</strain>
    </source>
</reference>
<dbReference type="RefSeq" id="WP_004936383.1">
    <property type="nucleotide sequence ID" value="NZ_BBNM01000003.1"/>
</dbReference>
<dbReference type="Proteomes" id="UP001256400">
    <property type="component" value="Chromosome"/>
</dbReference>
<dbReference type="AlphaFoldDB" id="A0A1P8EIB4"/>
<sequence>MKMYQVDAFTQHLFKGNPAAVIIREDWLSDSLMQSIALENNLSETAFVKVLDHQNFEIRWFSPISEVAFCGHATLASAFVLFKDYTTAKTLQFHVKDLGIFIVSQAQDGKIQMNFPVRPAQKLDDYPAILDEALQKPFKAVYQNAQAYIVEYESVQDVLDEVPDFSKLKTLGKIRTAITASDATLDLLITAPDTQQYDCVSRYFAPAIGIDEDPVTGSIHTAVAPLWAERLGKQELVAYQASTRGGTLYCRILDDQRIEISGYAVLYMQSDITLDDAQHT</sequence>
<dbReference type="Pfam" id="PF02567">
    <property type="entry name" value="PhzC-PhzF"/>
    <property type="match status" value="1"/>
</dbReference>
<dbReference type="Gene3D" id="3.10.310.10">
    <property type="entry name" value="Diaminopimelate Epimerase, Chain A, domain 1"/>
    <property type="match status" value="2"/>
</dbReference>
<dbReference type="NCBIfam" id="TIGR00654">
    <property type="entry name" value="PhzF_family"/>
    <property type="match status" value="1"/>
</dbReference>
<dbReference type="STRING" id="487316.BEN76_07860"/>
<dbReference type="eggNOG" id="COG0384">
    <property type="taxonomic scope" value="Bacteria"/>
</dbReference>